<comment type="caution">
    <text evidence="1">The sequence shown here is derived from an EMBL/GenBank/DDBJ whole genome shotgun (WGS) entry which is preliminary data.</text>
</comment>
<reference evidence="1 2" key="1">
    <citation type="submission" date="2016-09" db="EMBL/GenBank/DDBJ databases">
        <title>Photobacterium proteolyticum sp. nov. a protease producing bacterium isolated from ocean sediments of Laizhou Bay.</title>
        <authorList>
            <person name="Li Y."/>
        </authorList>
    </citation>
    <scope>NUCLEOTIDE SEQUENCE [LARGE SCALE GENOMIC DNA]</scope>
    <source>
        <strain evidence="1 2">13-12</strain>
    </source>
</reference>
<dbReference type="InterPro" id="IPR017734">
    <property type="entry name" value="T6SS_SciN"/>
</dbReference>
<dbReference type="NCBIfam" id="TIGR03352">
    <property type="entry name" value="VI_chp_3"/>
    <property type="match status" value="1"/>
</dbReference>
<name>A0A1Q9GEM1_9GAMM</name>
<dbReference type="RefSeq" id="WP_075766865.1">
    <property type="nucleotide sequence ID" value="NZ_MJIL01000090.1"/>
</dbReference>
<organism evidence="1 2">
    <name type="scientific">Photobacterium proteolyticum</name>
    <dbReference type="NCBI Taxonomy" id="1903952"/>
    <lineage>
        <taxon>Bacteria</taxon>
        <taxon>Pseudomonadati</taxon>
        <taxon>Pseudomonadota</taxon>
        <taxon>Gammaproteobacteria</taxon>
        <taxon>Vibrionales</taxon>
        <taxon>Vibrionaceae</taxon>
        <taxon>Photobacterium</taxon>
    </lineage>
</organism>
<evidence type="ECO:0000313" key="2">
    <source>
        <dbReference type="Proteomes" id="UP000186905"/>
    </source>
</evidence>
<dbReference type="Proteomes" id="UP000186905">
    <property type="component" value="Unassembled WGS sequence"/>
</dbReference>
<dbReference type="PANTHER" id="PTHR37625">
    <property type="entry name" value="OUTER MEMBRANE LIPOPROTEIN-RELATED"/>
    <property type="match status" value="1"/>
</dbReference>
<keyword evidence="1" id="KW-0449">Lipoprotein</keyword>
<protein>
    <submittedName>
        <fullName evidence="1">Type VI secretion system-associated lipoprotein</fullName>
    </submittedName>
</protein>
<dbReference type="Pfam" id="PF12790">
    <property type="entry name" value="T6SS-SciN"/>
    <property type="match status" value="1"/>
</dbReference>
<dbReference type="OrthoDB" id="5471061at2"/>
<keyword evidence="2" id="KW-1185">Reference proteome</keyword>
<dbReference type="Gene3D" id="2.60.40.4150">
    <property type="entry name" value="Type VI secretion system, lipoprotein SciN"/>
    <property type="match status" value="1"/>
</dbReference>
<sequence>MAKKLLILLSVFLISGCSYLTFWKDASPLQVIVNIEAANNINPNVDGLASPLEVRVYQLQDSEAFNQASFIDLYNDDQGVLKAGLLSKRNLDSVLPGEKRQVAIPLIAETEYIAVVAAFADFREAKNKVILQIQAGLPVVVDVKVDGVNVSITGQED</sequence>
<gene>
    <name evidence="1" type="ORF">BIT28_06585</name>
</gene>
<accession>A0A1Q9GEM1</accession>
<dbReference type="STRING" id="1903952.BIT28_06585"/>
<dbReference type="EMBL" id="MJIL01000090">
    <property type="protein sequence ID" value="OLQ72848.1"/>
    <property type="molecule type" value="Genomic_DNA"/>
</dbReference>
<evidence type="ECO:0000313" key="1">
    <source>
        <dbReference type="EMBL" id="OLQ72848.1"/>
    </source>
</evidence>
<dbReference type="PROSITE" id="PS51257">
    <property type="entry name" value="PROKAR_LIPOPROTEIN"/>
    <property type="match status" value="1"/>
</dbReference>
<dbReference type="InterPro" id="IPR038706">
    <property type="entry name" value="Type_VI_SciN-like_sf"/>
</dbReference>
<dbReference type="PANTHER" id="PTHR37625:SF4">
    <property type="entry name" value="OUTER MEMBRANE LIPOPROTEIN"/>
    <property type="match status" value="1"/>
</dbReference>
<proteinExistence type="predicted"/>
<dbReference type="AlphaFoldDB" id="A0A1Q9GEM1"/>